<dbReference type="AlphaFoldDB" id="T0PTJ0"/>
<keyword evidence="2" id="KW-1185">Reference proteome</keyword>
<proteinExistence type="predicted"/>
<dbReference type="InterPro" id="IPR036770">
    <property type="entry name" value="Ankyrin_rpt-contain_sf"/>
</dbReference>
<dbReference type="InterPro" id="IPR052050">
    <property type="entry name" value="SecEffector_AnkRepeat"/>
</dbReference>
<protein>
    <recommendedName>
        <fullName evidence="3">Ankyrin repeat protein</fullName>
    </recommendedName>
</protein>
<dbReference type="EMBL" id="JH767191">
    <property type="protein sequence ID" value="EQC28829.1"/>
    <property type="molecule type" value="Genomic_DNA"/>
</dbReference>
<evidence type="ECO:0000313" key="1">
    <source>
        <dbReference type="EMBL" id="EQC28829.1"/>
    </source>
</evidence>
<name>T0PTJ0_SAPDV</name>
<evidence type="ECO:0000313" key="2">
    <source>
        <dbReference type="Proteomes" id="UP000030762"/>
    </source>
</evidence>
<dbReference type="SUPFAM" id="SSF48403">
    <property type="entry name" value="Ankyrin repeat"/>
    <property type="match status" value="2"/>
</dbReference>
<dbReference type="Proteomes" id="UP000030762">
    <property type="component" value="Unassembled WGS sequence"/>
</dbReference>
<dbReference type="GeneID" id="19954236"/>
<dbReference type="PANTHER" id="PTHR46586:SF3">
    <property type="entry name" value="ANKYRIN REPEAT-CONTAINING PROTEIN"/>
    <property type="match status" value="1"/>
</dbReference>
<dbReference type="PANTHER" id="PTHR46586">
    <property type="entry name" value="ANKYRIN REPEAT-CONTAINING PROTEIN"/>
    <property type="match status" value="1"/>
</dbReference>
<evidence type="ECO:0008006" key="3">
    <source>
        <dbReference type="Google" id="ProtNLM"/>
    </source>
</evidence>
<dbReference type="OrthoDB" id="498371at2759"/>
<dbReference type="VEuPathDB" id="FungiDB:SDRG_13509"/>
<reference evidence="1 2" key="1">
    <citation type="submission" date="2012-04" db="EMBL/GenBank/DDBJ databases">
        <title>The Genome Sequence of Saprolegnia declina VS20.</title>
        <authorList>
            <consortium name="The Broad Institute Genome Sequencing Platform"/>
            <person name="Russ C."/>
            <person name="Nusbaum C."/>
            <person name="Tyler B."/>
            <person name="van West P."/>
            <person name="Dieguez-Uribeondo J."/>
            <person name="de Bruijn I."/>
            <person name="Tripathy S."/>
            <person name="Jiang R."/>
            <person name="Young S.K."/>
            <person name="Zeng Q."/>
            <person name="Gargeya S."/>
            <person name="Fitzgerald M."/>
            <person name="Haas B."/>
            <person name="Abouelleil A."/>
            <person name="Alvarado L."/>
            <person name="Arachchi H.M."/>
            <person name="Berlin A."/>
            <person name="Chapman S.B."/>
            <person name="Goldberg J."/>
            <person name="Griggs A."/>
            <person name="Gujja S."/>
            <person name="Hansen M."/>
            <person name="Howarth C."/>
            <person name="Imamovic A."/>
            <person name="Larimer J."/>
            <person name="McCowen C."/>
            <person name="Montmayeur A."/>
            <person name="Murphy C."/>
            <person name="Neiman D."/>
            <person name="Pearson M."/>
            <person name="Priest M."/>
            <person name="Roberts A."/>
            <person name="Saif S."/>
            <person name="Shea T."/>
            <person name="Sisk P."/>
            <person name="Sykes S."/>
            <person name="Wortman J."/>
            <person name="Nusbaum C."/>
            <person name="Birren B."/>
        </authorList>
    </citation>
    <scope>NUCLEOTIDE SEQUENCE [LARGE SCALE GENOMIC DNA]</scope>
    <source>
        <strain evidence="1 2">VS20</strain>
    </source>
</reference>
<dbReference type="InParanoid" id="T0PTJ0"/>
<organism evidence="1 2">
    <name type="scientific">Saprolegnia diclina (strain VS20)</name>
    <dbReference type="NCBI Taxonomy" id="1156394"/>
    <lineage>
        <taxon>Eukaryota</taxon>
        <taxon>Sar</taxon>
        <taxon>Stramenopiles</taxon>
        <taxon>Oomycota</taxon>
        <taxon>Saprolegniomycetes</taxon>
        <taxon>Saprolegniales</taxon>
        <taxon>Saprolegniaceae</taxon>
        <taxon>Saprolegnia</taxon>
    </lineage>
</organism>
<accession>T0PTJ0</accession>
<dbReference type="RefSeq" id="XP_008617824.1">
    <property type="nucleotide sequence ID" value="XM_008619602.1"/>
</dbReference>
<dbReference type="Gene3D" id="1.25.40.20">
    <property type="entry name" value="Ankyrin repeat-containing domain"/>
    <property type="match status" value="1"/>
</dbReference>
<gene>
    <name evidence="1" type="ORF">SDRG_13509</name>
</gene>
<sequence>MLCRSHLRRTYEHDDDDGVAVDGPRISAWLQVHGTGELPSLCMPHLFAYAITCGDASALQWLADAGLLMWAKGGLVLDARDCKACPRAIKDLGPAMKMRSSNNIVRAATKGHVDALAFLIGIGFAADDDIWAAVCTGGHWDVAAFVVAHGLGVWDDAYINITAKNGHFDLLQYLLGLGYTGANHETLALGIEHDQLTTVQDLLLHRRTTLLSVENALKDPVVYRRVGILRWLCQQLEARACLAAAKAMALYYCAPAALRCINDAMARQSTERCLRSVLLSKALLTFIGSYQAGCDGSTVALHAICKDLPLYSSDGLGVPATSDFASYLAHFTLWRARHGLSQLRDLCDQLDHCKVAYCGVVEHAAESGHVGLVAMLRDAGFSMDSVWYRACLFGHLNIAQFAHEHQLAGWGRNFIYTTAANGHLDVIRFFHEHNYDGFSDHTIRGAVYSSNTDLVQFLLTHRANDSTLRTAMNMAAETDKLEIVMLLCDQPNASQWVDEALRGAYVTRSHRCVAHLKSLPGESTATIHLFERAFKRKAVEMA</sequence>